<dbReference type="GO" id="GO:0030170">
    <property type="term" value="F:pyridoxal phosphate binding"/>
    <property type="evidence" value="ECO:0007669"/>
    <property type="project" value="InterPro"/>
</dbReference>
<dbReference type="FunFam" id="3.40.640.10:FF:000053">
    <property type="entry name" value="Aminotransferase, class I"/>
    <property type="match status" value="1"/>
</dbReference>
<dbReference type="InterPro" id="IPR004839">
    <property type="entry name" value="Aminotransferase_I/II_large"/>
</dbReference>
<dbReference type="AlphaFoldDB" id="A0A3A8MVR6"/>
<comment type="cofactor">
    <cofactor evidence="1">
        <name>pyridoxal 5'-phosphate</name>
        <dbReference type="ChEBI" id="CHEBI:597326"/>
    </cofactor>
</comment>
<dbReference type="InterPro" id="IPR015421">
    <property type="entry name" value="PyrdxlP-dep_Trfase_major"/>
</dbReference>
<dbReference type="GO" id="GO:0008483">
    <property type="term" value="F:transaminase activity"/>
    <property type="evidence" value="ECO:0007669"/>
    <property type="project" value="UniProtKB-KW"/>
</dbReference>
<reference evidence="10" key="1">
    <citation type="submission" date="2018-09" db="EMBL/GenBank/DDBJ databases">
        <authorList>
            <person name="Livingstone P.G."/>
            <person name="Whitworth D.E."/>
        </authorList>
    </citation>
    <scope>NUCLEOTIDE SEQUENCE [LARGE SCALE GENOMIC DNA]</scope>
    <source>
        <strain evidence="10">CA040B</strain>
    </source>
</reference>
<comment type="subunit">
    <text evidence="3">Homodimer.</text>
</comment>
<evidence type="ECO:0000256" key="5">
    <source>
        <dbReference type="ARBA" id="ARBA00022679"/>
    </source>
</evidence>
<evidence type="ECO:0000256" key="2">
    <source>
        <dbReference type="ARBA" id="ARBA00007441"/>
    </source>
</evidence>
<evidence type="ECO:0000256" key="4">
    <source>
        <dbReference type="ARBA" id="ARBA00022576"/>
    </source>
</evidence>
<evidence type="ECO:0000256" key="1">
    <source>
        <dbReference type="ARBA" id="ARBA00001933"/>
    </source>
</evidence>
<evidence type="ECO:0000256" key="7">
    <source>
        <dbReference type="SAM" id="MobiDB-lite"/>
    </source>
</evidence>
<evidence type="ECO:0000256" key="3">
    <source>
        <dbReference type="ARBA" id="ARBA00011738"/>
    </source>
</evidence>
<feature type="region of interest" description="Disordered" evidence="7">
    <location>
        <begin position="1"/>
        <end position="21"/>
    </location>
</feature>
<dbReference type="RefSeq" id="WP_120629890.1">
    <property type="nucleotide sequence ID" value="NZ_RAWG01000399.1"/>
</dbReference>
<evidence type="ECO:0000313" key="9">
    <source>
        <dbReference type="EMBL" id="RKH32795.1"/>
    </source>
</evidence>
<proteinExistence type="inferred from homology"/>
<sequence>MSADAMSAPLPPPPAYRLSQRMSRMKTSAVREILKIAERPDILSFAGGLPAPELFPLEAIAKAFEETFAAEGRQALQYSTTEGFGPLREWICGHLARKGHHTTSDQVLITSGSQQGLDLVGKVLLDPGDLVVVEDPSYLAALQTFGGYEVDFATVRSDDAGMDTDDLTALVKKRQPKLLYVIPNFQNPKGTTLSLERRKALVRLAQEHRFIILEDDPYGELRFRGEHLPSLASLDDQGVVLSLSTFSKTLAPGLRLGWVTGPRALLKVLTIAKQATDLHTATLAQRATARLLATFDYAGHIAALMPVYGERAQAMLTALERHMPAGTKWTKPDGGMFLWMELPGGLDAATLLPRAVEQKVAFVPGAPFFANAPQPQFVRLNYSNRPPDLIDEGMRRLGAVIADAL</sequence>
<accession>A0A3A8MVR6</accession>
<dbReference type="GO" id="GO:1901605">
    <property type="term" value="P:alpha-amino acid metabolic process"/>
    <property type="evidence" value="ECO:0007669"/>
    <property type="project" value="TreeGrafter"/>
</dbReference>
<dbReference type="PANTHER" id="PTHR42790:SF19">
    <property type="entry name" value="KYNURENINE_ALPHA-AMINOADIPATE AMINOTRANSFERASE, MITOCHONDRIAL"/>
    <property type="match status" value="1"/>
</dbReference>
<dbReference type="SUPFAM" id="SSF53383">
    <property type="entry name" value="PLP-dependent transferases"/>
    <property type="match status" value="1"/>
</dbReference>
<dbReference type="EMBL" id="RAWG01000399">
    <property type="protein sequence ID" value="RKH32795.1"/>
    <property type="molecule type" value="Genomic_DNA"/>
</dbReference>
<evidence type="ECO:0000313" key="10">
    <source>
        <dbReference type="Proteomes" id="UP000273405"/>
    </source>
</evidence>
<dbReference type="InterPro" id="IPR015422">
    <property type="entry name" value="PyrdxlP-dep_Trfase_small"/>
</dbReference>
<keyword evidence="6" id="KW-0663">Pyridoxal phosphate</keyword>
<dbReference type="Gene3D" id="3.40.640.10">
    <property type="entry name" value="Type I PLP-dependent aspartate aminotransferase-like (Major domain)"/>
    <property type="match status" value="1"/>
</dbReference>
<keyword evidence="10" id="KW-1185">Reference proteome</keyword>
<protein>
    <submittedName>
        <fullName evidence="9">PLP-dependent aminotransferase family protein</fullName>
    </submittedName>
</protein>
<comment type="similarity">
    <text evidence="2">Belongs to the class-I pyridoxal-phosphate-dependent aminotransferase family.</text>
</comment>
<dbReference type="InterPro" id="IPR050859">
    <property type="entry name" value="Class-I_PLP-dep_aminotransf"/>
</dbReference>
<keyword evidence="4 9" id="KW-0032">Aminotransferase</keyword>
<comment type="caution">
    <text evidence="9">The sequence shown here is derived from an EMBL/GenBank/DDBJ whole genome shotgun (WGS) entry which is preliminary data.</text>
</comment>
<gene>
    <name evidence="9" type="ORF">D7X12_36885</name>
</gene>
<dbReference type="Proteomes" id="UP000273405">
    <property type="component" value="Unassembled WGS sequence"/>
</dbReference>
<name>A0A3A8MVR6_9BACT</name>
<dbReference type="Pfam" id="PF00155">
    <property type="entry name" value="Aminotran_1_2"/>
    <property type="match status" value="1"/>
</dbReference>
<evidence type="ECO:0000259" key="8">
    <source>
        <dbReference type="Pfam" id="PF00155"/>
    </source>
</evidence>
<dbReference type="PANTHER" id="PTHR42790">
    <property type="entry name" value="AMINOTRANSFERASE"/>
    <property type="match status" value="1"/>
</dbReference>
<organism evidence="9 10">
    <name type="scientific">Corallococcus sicarius</name>
    <dbReference type="NCBI Taxonomy" id="2316726"/>
    <lineage>
        <taxon>Bacteria</taxon>
        <taxon>Pseudomonadati</taxon>
        <taxon>Myxococcota</taxon>
        <taxon>Myxococcia</taxon>
        <taxon>Myxococcales</taxon>
        <taxon>Cystobacterineae</taxon>
        <taxon>Myxococcaceae</taxon>
        <taxon>Corallococcus</taxon>
    </lineage>
</organism>
<dbReference type="OrthoDB" id="9808770at2"/>
<evidence type="ECO:0000256" key="6">
    <source>
        <dbReference type="ARBA" id="ARBA00022898"/>
    </source>
</evidence>
<feature type="domain" description="Aminotransferase class I/classII large" evidence="8">
    <location>
        <begin position="54"/>
        <end position="397"/>
    </location>
</feature>
<keyword evidence="5 9" id="KW-0808">Transferase</keyword>
<dbReference type="Gene3D" id="3.90.1150.10">
    <property type="entry name" value="Aspartate Aminotransferase, domain 1"/>
    <property type="match status" value="1"/>
</dbReference>
<dbReference type="InterPro" id="IPR015424">
    <property type="entry name" value="PyrdxlP-dep_Trfase"/>
</dbReference>
<dbReference type="CDD" id="cd00609">
    <property type="entry name" value="AAT_like"/>
    <property type="match status" value="1"/>
</dbReference>